<dbReference type="SUPFAM" id="SSF50911">
    <property type="entry name" value="Mannose 6-phosphate receptor domain"/>
    <property type="match status" value="1"/>
</dbReference>
<sequence>MSLIPGLFGQRTNVLDPFSLDLWDPFQGFFSTALSNVPLAQETSGFVTPRVDWKETPEAHIFKLDLPGLKREEVKVEVEDGRILRISGERSREKGDKNDKWHRVERSSGKFLRRFRLPENVKMDQVKATMENGVLTVIVPKEEPKKPEVKTIEGKKLIKTGDADDAREVSGAEETPKNEEEDDYEGYASEFDEPDHRYDDSDSDDHVNDDFADEDHGDSASYKSDSDDESVDSAPEKEFYSMNGHCFEAKQNKYVYEVCPLKKASRDEGHSTTRLGSWEKFENTYKSMLFSNGDRCRNGPGRSMKVKLRCGLKNELTDVDEPSRCNYIQSPLLSPSSSSLLVCVMTAGHNSIISLQVCCFVIHSKCLLRGKAQGIATEVDGLNVQAPSDHDEQSISVVAVCETAAFANARIDWKETPEAHIFKADLPGLKKEEVKVEVEDGGVLQISGERRKEMEEKNDTWHRVERSPGKFLRRFRLPENVKMEEIKASMENGVLTVTVPKFEEKKPEAKAIEVCGN</sequence>
<keyword evidence="3" id="KW-0346">Stress response</keyword>
<dbReference type="FunFam" id="2.60.40.790:FF:000009">
    <property type="entry name" value="17.6 kDa class I heat shock protein-like"/>
    <property type="match status" value="2"/>
</dbReference>
<dbReference type="InterPro" id="IPR008978">
    <property type="entry name" value="HSP20-like_chaperone"/>
</dbReference>
<feature type="domain" description="SHSP" evidence="7">
    <location>
        <begin position="42"/>
        <end position="161"/>
    </location>
</feature>
<evidence type="ECO:0000259" key="8">
    <source>
        <dbReference type="PROSITE" id="PS51203"/>
    </source>
</evidence>
<comment type="subcellular location">
    <subcellularLocation>
        <location evidence="1">Cytoplasm</location>
    </subcellularLocation>
</comment>
<evidence type="ECO:0000313" key="10">
    <source>
        <dbReference type="Proteomes" id="UP001153076"/>
    </source>
</evidence>
<feature type="region of interest" description="Disordered" evidence="6">
    <location>
        <begin position="147"/>
        <end position="235"/>
    </location>
</feature>
<keyword evidence="2" id="KW-0963">Cytoplasm</keyword>
<reference evidence="9" key="1">
    <citation type="submission" date="2022-04" db="EMBL/GenBank/DDBJ databases">
        <title>Carnegiea gigantea Genome sequencing and assembly v2.</title>
        <authorList>
            <person name="Copetti D."/>
            <person name="Sanderson M.J."/>
            <person name="Burquez A."/>
            <person name="Wojciechowski M.F."/>
        </authorList>
    </citation>
    <scope>NUCLEOTIDE SEQUENCE</scope>
    <source>
        <strain evidence="9">SGP5-SGP5p</strain>
        <tissue evidence="9">Aerial part</tissue>
    </source>
</reference>
<organism evidence="9 10">
    <name type="scientific">Carnegiea gigantea</name>
    <dbReference type="NCBI Taxonomy" id="171969"/>
    <lineage>
        <taxon>Eukaryota</taxon>
        <taxon>Viridiplantae</taxon>
        <taxon>Streptophyta</taxon>
        <taxon>Embryophyta</taxon>
        <taxon>Tracheophyta</taxon>
        <taxon>Spermatophyta</taxon>
        <taxon>Magnoliopsida</taxon>
        <taxon>eudicotyledons</taxon>
        <taxon>Gunneridae</taxon>
        <taxon>Pentapetalae</taxon>
        <taxon>Caryophyllales</taxon>
        <taxon>Cactineae</taxon>
        <taxon>Cactaceae</taxon>
        <taxon>Cactoideae</taxon>
        <taxon>Echinocereeae</taxon>
        <taxon>Carnegiea</taxon>
    </lineage>
</organism>
<dbReference type="PROSITE" id="PS01031">
    <property type="entry name" value="SHSP"/>
    <property type="match status" value="2"/>
</dbReference>
<dbReference type="GO" id="GO:0006950">
    <property type="term" value="P:response to stress"/>
    <property type="evidence" value="ECO:0007669"/>
    <property type="project" value="UniProtKB-ARBA"/>
</dbReference>
<evidence type="ECO:0000256" key="1">
    <source>
        <dbReference type="ARBA" id="ARBA00004496"/>
    </source>
</evidence>
<feature type="compositionally biased region" description="Acidic residues" evidence="6">
    <location>
        <begin position="179"/>
        <end position="193"/>
    </location>
</feature>
<dbReference type="OrthoDB" id="1431247at2759"/>
<dbReference type="AlphaFoldDB" id="A0A9Q1QS74"/>
<evidence type="ECO:0000256" key="2">
    <source>
        <dbReference type="ARBA" id="ARBA00022490"/>
    </source>
</evidence>
<feature type="compositionally biased region" description="Basic and acidic residues" evidence="6">
    <location>
        <begin position="194"/>
        <end position="209"/>
    </location>
</feature>
<dbReference type="Gene3D" id="2.70.130.10">
    <property type="entry name" value="Mannose-6-phosphate receptor binding domain"/>
    <property type="match status" value="1"/>
</dbReference>
<dbReference type="EMBL" id="JAKOGI010000003">
    <property type="protein sequence ID" value="KAJ8452562.1"/>
    <property type="molecule type" value="Genomic_DNA"/>
</dbReference>
<dbReference type="GO" id="GO:0005737">
    <property type="term" value="C:cytoplasm"/>
    <property type="evidence" value="ECO:0007669"/>
    <property type="project" value="UniProtKB-SubCell"/>
</dbReference>
<comment type="caution">
    <text evidence="9">The sequence shown here is derived from an EMBL/GenBank/DDBJ whole genome shotgun (WGS) entry which is preliminary data.</text>
</comment>
<evidence type="ECO:0000313" key="9">
    <source>
        <dbReference type="EMBL" id="KAJ8452562.1"/>
    </source>
</evidence>
<dbReference type="Gene3D" id="2.60.40.790">
    <property type="match status" value="2"/>
</dbReference>
<keyword evidence="10" id="KW-1185">Reference proteome</keyword>
<evidence type="ECO:0000256" key="3">
    <source>
        <dbReference type="ARBA" id="ARBA00023016"/>
    </source>
</evidence>
<dbReference type="InterPro" id="IPR031107">
    <property type="entry name" value="Small_HSP"/>
</dbReference>
<dbReference type="PANTHER" id="PTHR11527">
    <property type="entry name" value="HEAT-SHOCK PROTEIN 20 FAMILY MEMBER"/>
    <property type="match status" value="1"/>
</dbReference>
<protein>
    <recommendedName>
        <fullName evidence="11">SHSP domain-containing protein</fullName>
    </recommendedName>
</protein>
<dbReference type="CDD" id="cd06472">
    <property type="entry name" value="ACD_ScHsp26_like"/>
    <property type="match status" value="2"/>
</dbReference>
<evidence type="ECO:0000256" key="5">
    <source>
        <dbReference type="RuleBase" id="RU003616"/>
    </source>
</evidence>
<dbReference type="Pfam" id="PF00011">
    <property type="entry name" value="HSP20"/>
    <property type="match status" value="2"/>
</dbReference>
<evidence type="ECO:0000259" key="7">
    <source>
        <dbReference type="PROSITE" id="PS01031"/>
    </source>
</evidence>
<comment type="similarity">
    <text evidence="4 5">Belongs to the small heat shock protein (HSP20) family.</text>
</comment>
<dbReference type="InterPro" id="IPR009011">
    <property type="entry name" value="Man6P_isomerase_rcpt-bd_dom_sf"/>
</dbReference>
<dbReference type="InterPro" id="IPR036607">
    <property type="entry name" value="PRKCSH"/>
</dbReference>
<proteinExistence type="inferred from homology"/>
<feature type="domain" description="SHSP" evidence="7">
    <location>
        <begin position="402"/>
        <end position="517"/>
    </location>
</feature>
<dbReference type="Pfam" id="PF13015">
    <property type="entry name" value="PRKCSH_1"/>
    <property type="match status" value="1"/>
</dbReference>
<feature type="compositionally biased region" description="Basic and acidic residues" evidence="6">
    <location>
        <begin position="147"/>
        <end position="178"/>
    </location>
</feature>
<evidence type="ECO:0008006" key="11">
    <source>
        <dbReference type="Google" id="ProtNLM"/>
    </source>
</evidence>
<evidence type="ECO:0000256" key="6">
    <source>
        <dbReference type="SAM" id="MobiDB-lite"/>
    </source>
</evidence>
<name>A0A9Q1QS74_9CARY</name>
<evidence type="ECO:0000256" key="4">
    <source>
        <dbReference type="PROSITE-ProRule" id="PRU00285"/>
    </source>
</evidence>
<dbReference type="InterPro" id="IPR002068">
    <property type="entry name" value="A-crystallin/Hsp20_dom"/>
</dbReference>
<dbReference type="InterPro" id="IPR007052">
    <property type="entry name" value="CS_dom"/>
</dbReference>
<dbReference type="Proteomes" id="UP001153076">
    <property type="component" value="Unassembled WGS sequence"/>
</dbReference>
<dbReference type="PROSITE" id="PS51203">
    <property type="entry name" value="CS"/>
    <property type="match status" value="1"/>
</dbReference>
<feature type="domain" description="CS" evidence="8">
    <location>
        <begin position="46"/>
        <end position="158"/>
    </location>
</feature>
<dbReference type="SUPFAM" id="SSF49764">
    <property type="entry name" value="HSP20-like chaperones"/>
    <property type="match status" value="2"/>
</dbReference>
<accession>A0A9Q1QS74</accession>
<gene>
    <name evidence="9" type="ORF">Cgig2_004898</name>
</gene>